<organism evidence="6 7">
    <name type="scientific">Bifidobacterium bohemicum DSM 22767</name>
    <dbReference type="NCBI Taxonomy" id="1437606"/>
    <lineage>
        <taxon>Bacteria</taxon>
        <taxon>Bacillati</taxon>
        <taxon>Actinomycetota</taxon>
        <taxon>Actinomycetes</taxon>
        <taxon>Bifidobacteriales</taxon>
        <taxon>Bifidobacteriaceae</taxon>
        <taxon>Bifidobacterium</taxon>
    </lineage>
</organism>
<dbReference type="Pfam" id="PF00356">
    <property type="entry name" value="LacI"/>
    <property type="match status" value="1"/>
</dbReference>
<evidence type="ECO:0000256" key="2">
    <source>
        <dbReference type="ARBA" id="ARBA00023125"/>
    </source>
</evidence>
<comment type="caution">
    <text evidence="6">The sequence shown here is derived from an EMBL/GenBank/DDBJ whole genome shotgun (WGS) entry which is preliminary data.</text>
</comment>
<evidence type="ECO:0000259" key="5">
    <source>
        <dbReference type="PROSITE" id="PS50943"/>
    </source>
</evidence>
<dbReference type="Gene3D" id="1.10.260.40">
    <property type="entry name" value="lambda repressor-like DNA-binding domains"/>
    <property type="match status" value="1"/>
</dbReference>
<feature type="domain" description="HTH lacI-type" evidence="4">
    <location>
        <begin position="2"/>
        <end position="56"/>
    </location>
</feature>
<evidence type="ECO:0000313" key="6">
    <source>
        <dbReference type="EMBL" id="KFI45157.1"/>
    </source>
</evidence>
<dbReference type="eggNOG" id="COG1609">
    <property type="taxonomic scope" value="Bacteria"/>
</dbReference>
<dbReference type="SUPFAM" id="SSF47413">
    <property type="entry name" value="lambda repressor-like DNA-binding domains"/>
    <property type="match status" value="1"/>
</dbReference>
<dbReference type="Pfam" id="PF13377">
    <property type="entry name" value="Peripla_BP_3"/>
    <property type="match status" value="1"/>
</dbReference>
<dbReference type="InterPro" id="IPR001387">
    <property type="entry name" value="Cro/C1-type_HTH"/>
</dbReference>
<dbReference type="GO" id="GO:0003700">
    <property type="term" value="F:DNA-binding transcription factor activity"/>
    <property type="evidence" value="ECO:0007669"/>
    <property type="project" value="TreeGrafter"/>
</dbReference>
<accession>A0A086ZF57</accession>
<dbReference type="InterPro" id="IPR046335">
    <property type="entry name" value="LacI/GalR-like_sensor"/>
</dbReference>
<reference evidence="6 7" key="1">
    <citation type="submission" date="2014-03" db="EMBL/GenBank/DDBJ databases">
        <title>Genomics of Bifidobacteria.</title>
        <authorList>
            <person name="Ventura M."/>
            <person name="Milani C."/>
            <person name="Lugli G.A."/>
        </authorList>
    </citation>
    <scope>NUCLEOTIDE SEQUENCE [LARGE SCALE GENOMIC DNA]</scope>
    <source>
        <strain evidence="6 7">DSM 22767</strain>
    </source>
</reference>
<evidence type="ECO:0000256" key="3">
    <source>
        <dbReference type="ARBA" id="ARBA00023163"/>
    </source>
</evidence>
<keyword evidence="3" id="KW-0804">Transcription</keyword>
<feature type="domain" description="HTH cro/C1-type" evidence="5">
    <location>
        <begin position="5"/>
        <end position="46"/>
    </location>
</feature>
<keyword evidence="2" id="KW-0238">DNA-binding</keyword>
<dbReference type="OrthoDB" id="252678at2"/>
<dbReference type="EMBL" id="JGYP01000004">
    <property type="protein sequence ID" value="KFI45157.1"/>
    <property type="molecule type" value="Genomic_DNA"/>
</dbReference>
<dbReference type="CDD" id="cd01392">
    <property type="entry name" value="HTH_LacI"/>
    <property type="match status" value="1"/>
</dbReference>
<dbReference type="STRING" id="1437606.BBOH_1419"/>
<dbReference type="InterPro" id="IPR010982">
    <property type="entry name" value="Lambda_DNA-bd_dom_sf"/>
</dbReference>
<proteinExistence type="predicted"/>
<dbReference type="PANTHER" id="PTHR30146">
    <property type="entry name" value="LACI-RELATED TRANSCRIPTIONAL REPRESSOR"/>
    <property type="match status" value="1"/>
</dbReference>
<evidence type="ECO:0000313" key="7">
    <source>
        <dbReference type="Proteomes" id="UP000029096"/>
    </source>
</evidence>
<dbReference type="InterPro" id="IPR000843">
    <property type="entry name" value="HTH_LacI"/>
</dbReference>
<keyword evidence="1" id="KW-0805">Transcription regulation</keyword>
<protein>
    <submittedName>
        <fullName evidence="6">LacI family transcriptional regulator</fullName>
    </submittedName>
</protein>
<keyword evidence="7" id="KW-1185">Reference proteome</keyword>
<dbReference type="PROSITE" id="PS50932">
    <property type="entry name" value="HTH_LACI_2"/>
    <property type="match status" value="1"/>
</dbReference>
<sequence length="345" mass="37247">MAGIKDVAKAAGVSVSTVSYVLSGKRSISNKTADRVLDAVNRLNYIPDASARKMRGHLSHVIAIAPGRREVRHSSLSAYFMQTALRAKAGGYDVLLLTGEDPVDDILRVAQSNLADGVVLLDVEENDLRAARAAEYGKPCVCIGFPKDHDDCACVDVDFACMGRLAADRLRDLGHERVVLLRSVEHLSEPMSGYLNLFRDSFIAAAEDRQMVVMESELTEYRNFDANAFVSKYLIPKNGATAIVNQADPSVLNTVLGVLSVSGMDVPQYVSVLSCGTLLDSYPMSKGISEMPITPAVQCSRAMSLLLGAIEEHHDIRGEVDLSVPTFIDRGSLSRAREAQKGGCG</sequence>
<name>A0A086ZF57_9BIFI</name>
<dbReference type="PROSITE" id="PS50943">
    <property type="entry name" value="HTH_CROC1"/>
    <property type="match status" value="1"/>
</dbReference>
<dbReference type="AlphaFoldDB" id="A0A086ZF57"/>
<evidence type="ECO:0000256" key="1">
    <source>
        <dbReference type="ARBA" id="ARBA00023015"/>
    </source>
</evidence>
<dbReference type="InterPro" id="IPR028082">
    <property type="entry name" value="Peripla_BP_I"/>
</dbReference>
<dbReference type="PROSITE" id="PS00356">
    <property type="entry name" value="HTH_LACI_1"/>
    <property type="match status" value="1"/>
</dbReference>
<dbReference type="Gene3D" id="3.40.50.2300">
    <property type="match status" value="2"/>
</dbReference>
<evidence type="ECO:0000259" key="4">
    <source>
        <dbReference type="PROSITE" id="PS50932"/>
    </source>
</evidence>
<dbReference type="Proteomes" id="UP000029096">
    <property type="component" value="Unassembled WGS sequence"/>
</dbReference>
<gene>
    <name evidence="6" type="ORF">BBOH_1419</name>
</gene>
<dbReference type="SMART" id="SM00354">
    <property type="entry name" value="HTH_LACI"/>
    <property type="match status" value="1"/>
</dbReference>
<dbReference type="SUPFAM" id="SSF53822">
    <property type="entry name" value="Periplasmic binding protein-like I"/>
    <property type="match status" value="1"/>
</dbReference>
<dbReference type="PANTHER" id="PTHR30146:SF153">
    <property type="entry name" value="LACTOSE OPERON REPRESSOR"/>
    <property type="match status" value="1"/>
</dbReference>
<dbReference type="GO" id="GO:0000976">
    <property type="term" value="F:transcription cis-regulatory region binding"/>
    <property type="evidence" value="ECO:0007669"/>
    <property type="project" value="TreeGrafter"/>
</dbReference>